<accession>A0A565CG99</accession>
<dbReference type="PANTHER" id="PTHR46913">
    <property type="entry name" value="RING-H2 FINGER PROTEIN ATL16"/>
    <property type="match status" value="1"/>
</dbReference>
<keyword evidence="10" id="KW-0862">Zinc</keyword>
<organism evidence="17 18">
    <name type="scientific">Arabis nemorensis</name>
    <dbReference type="NCBI Taxonomy" id="586526"/>
    <lineage>
        <taxon>Eukaryota</taxon>
        <taxon>Viridiplantae</taxon>
        <taxon>Streptophyta</taxon>
        <taxon>Embryophyta</taxon>
        <taxon>Tracheophyta</taxon>
        <taxon>Spermatophyta</taxon>
        <taxon>Magnoliopsida</taxon>
        <taxon>eudicotyledons</taxon>
        <taxon>Gunneridae</taxon>
        <taxon>Pentapetalae</taxon>
        <taxon>rosids</taxon>
        <taxon>malvids</taxon>
        <taxon>Brassicales</taxon>
        <taxon>Brassicaceae</taxon>
        <taxon>Arabideae</taxon>
        <taxon>Arabis</taxon>
    </lineage>
</organism>
<dbReference type="SUPFAM" id="SSF57850">
    <property type="entry name" value="RING/U-box"/>
    <property type="match status" value="1"/>
</dbReference>
<comment type="subcellular location">
    <subcellularLocation>
        <location evidence="2">Membrane</location>
        <topology evidence="2">Single-pass membrane protein</topology>
    </subcellularLocation>
</comment>
<comment type="similarity">
    <text evidence="13">Belongs to the RING-type zinc finger family. ATL subfamily.</text>
</comment>
<evidence type="ECO:0000256" key="4">
    <source>
        <dbReference type="ARBA" id="ARBA00012483"/>
    </source>
</evidence>
<keyword evidence="5" id="KW-0808">Transferase</keyword>
<dbReference type="Pfam" id="PF13639">
    <property type="entry name" value="zf-RING_2"/>
    <property type="match status" value="1"/>
</dbReference>
<dbReference type="AlphaFoldDB" id="A0A565CG99"/>
<evidence type="ECO:0000256" key="12">
    <source>
        <dbReference type="ARBA" id="ARBA00023136"/>
    </source>
</evidence>
<gene>
    <name evidence="17" type="ORF">ANE_LOCUS23103</name>
</gene>
<evidence type="ECO:0000256" key="6">
    <source>
        <dbReference type="ARBA" id="ARBA00022692"/>
    </source>
</evidence>
<keyword evidence="12 15" id="KW-0472">Membrane</keyword>
<sequence>MESDPNSNALNPRDCTQGICSTFCPQWCSYINFLSPPPISYEQFLNDGVSSNPNLSPLVLAIIGIFATAFLLATYYTLVSKYCSNDTSDEASSEMGRSDQILDVNSPESQHQDDSYAHESSNAGLDDALIKKIGFFKLKKHQNGLKINGTDCSICLGEFNEEESLRLLPKCNHIFHVICIDRWLKSHSNCPLCRAKIIVPTTQEPDHRLVVINLDRFTSNVGSREGNVVVVDHREEVSDLVSSHHPRRFSAADIVMRMSRDGEEEEETYDLENGNRVKRLIGLKRSFSSGRLILGTQGRTRRSLSLLPSH</sequence>
<evidence type="ECO:0000256" key="14">
    <source>
        <dbReference type="PROSITE-ProRule" id="PRU00175"/>
    </source>
</evidence>
<evidence type="ECO:0000256" key="5">
    <source>
        <dbReference type="ARBA" id="ARBA00022679"/>
    </source>
</evidence>
<keyword evidence="6 15" id="KW-0812">Transmembrane</keyword>
<keyword evidence="9" id="KW-0833">Ubl conjugation pathway</keyword>
<comment type="caution">
    <text evidence="17">The sequence shown here is derived from an EMBL/GenBank/DDBJ whole genome shotgun (WGS) entry which is preliminary data.</text>
</comment>
<keyword evidence="18" id="KW-1185">Reference proteome</keyword>
<dbReference type="SMART" id="SM00184">
    <property type="entry name" value="RING"/>
    <property type="match status" value="1"/>
</dbReference>
<evidence type="ECO:0000256" key="10">
    <source>
        <dbReference type="ARBA" id="ARBA00022833"/>
    </source>
</evidence>
<evidence type="ECO:0000256" key="9">
    <source>
        <dbReference type="ARBA" id="ARBA00022786"/>
    </source>
</evidence>
<dbReference type="GO" id="GO:0016567">
    <property type="term" value="P:protein ubiquitination"/>
    <property type="evidence" value="ECO:0007669"/>
    <property type="project" value="UniProtKB-UniPathway"/>
</dbReference>
<dbReference type="OrthoDB" id="9984778at2759"/>
<dbReference type="EC" id="2.3.2.27" evidence="4"/>
<evidence type="ECO:0000313" key="17">
    <source>
        <dbReference type="EMBL" id="VVB12659.1"/>
    </source>
</evidence>
<dbReference type="PROSITE" id="PS50089">
    <property type="entry name" value="ZF_RING_2"/>
    <property type="match status" value="1"/>
</dbReference>
<dbReference type="InterPro" id="IPR001841">
    <property type="entry name" value="Znf_RING"/>
</dbReference>
<evidence type="ECO:0000256" key="7">
    <source>
        <dbReference type="ARBA" id="ARBA00022723"/>
    </source>
</evidence>
<dbReference type="InterPro" id="IPR013083">
    <property type="entry name" value="Znf_RING/FYVE/PHD"/>
</dbReference>
<dbReference type="PANTHER" id="PTHR46913:SF22">
    <property type="entry name" value="RING-TYPE E3 UBIQUITIN TRANSFERASE"/>
    <property type="match status" value="1"/>
</dbReference>
<feature type="transmembrane region" description="Helical" evidence="15">
    <location>
        <begin position="58"/>
        <end position="78"/>
    </location>
</feature>
<dbReference type="InterPro" id="IPR044600">
    <property type="entry name" value="ATL1/ATL16-like"/>
</dbReference>
<proteinExistence type="inferred from homology"/>
<reference evidence="17" key="1">
    <citation type="submission" date="2019-07" db="EMBL/GenBank/DDBJ databases">
        <authorList>
            <person name="Dittberner H."/>
        </authorList>
    </citation>
    <scope>NUCLEOTIDE SEQUENCE [LARGE SCALE GENOMIC DNA]</scope>
</reference>
<protein>
    <recommendedName>
        <fullName evidence="4">RING-type E3 ubiquitin transferase</fullName>
        <ecNumber evidence="4">2.3.2.27</ecNumber>
    </recommendedName>
</protein>
<dbReference type="GO" id="GO:0061630">
    <property type="term" value="F:ubiquitin protein ligase activity"/>
    <property type="evidence" value="ECO:0007669"/>
    <property type="project" value="UniProtKB-EC"/>
</dbReference>
<dbReference type="GO" id="GO:0016020">
    <property type="term" value="C:membrane"/>
    <property type="evidence" value="ECO:0007669"/>
    <property type="project" value="UniProtKB-SubCell"/>
</dbReference>
<name>A0A565CG99_9BRAS</name>
<feature type="domain" description="RING-type" evidence="16">
    <location>
        <begin position="152"/>
        <end position="194"/>
    </location>
</feature>
<keyword evidence="11 15" id="KW-1133">Transmembrane helix</keyword>
<evidence type="ECO:0000259" key="16">
    <source>
        <dbReference type="PROSITE" id="PS50089"/>
    </source>
</evidence>
<evidence type="ECO:0000256" key="13">
    <source>
        <dbReference type="ARBA" id="ARBA00024209"/>
    </source>
</evidence>
<evidence type="ECO:0000256" key="8">
    <source>
        <dbReference type="ARBA" id="ARBA00022771"/>
    </source>
</evidence>
<evidence type="ECO:0000256" key="2">
    <source>
        <dbReference type="ARBA" id="ARBA00004167"/>
    </source>
</evidence>
<keyword evidence="8 14" id="KW-0863">Zinc-finger</keyword>
<dbReference type="FunFam" id="3.30.40.10:FF:000187">
    <property type="entry name" value="E3 ubiquitin-protein ligase ATL6"/>
    <property type="match status" value="1"/>
</dbReference>
<comment type="pathway">
    <text evidence="3">Protein modification; protein ubiquitination.</text>
</comment>
<dbReference type="Proteomes" id="UP000489600">
    <property type="component" value="Unassembled WGS sequence"/>
</dbReference>
<dbReference type="Gene3D" id="3.30.40.10">
    <property type="entry name" value="Zinc/RING finger domain, C3HC4 (zinc finger)"/>
    <property type="match status" value="1"/>
</dbReference>
<dbReference type="GO" id="GO:0008270">
    <property type="term" value="F:zinc ion binding"/>
    <property type="evidence" value="ECO:0007669"/>
    <property type="project" value="UniProtKB-KW"/>
</dbReference>
<dbReference type="CDD" id="cd16461">
    <property type="entry name" value="RING-H2_EL5-like"/>
    <property type="match status" value="1"/>
</dbReference>
<keyword evidence="7" id="KW-0479">Metal-binding</keyword>
<evidence type="ECO:0000256" key="15">
    <source>
        <dbReference type="SAM" id="Phobius"/>
    </source>
</evidence>
<evidence type="ECO:0000256" key="1">
    <source>
        <dbReference type="ARBA" id="ARBA00000900"/>
    </source>
</evidence>
<dbReference type="EMBL" id="CABITT030000007">
    <property type="protein sequence ID" value="VVB12659.1"/>
    <property type="molecule type" value="Genomic_DNA"/>
</dbReference>
<evidence type="ECO:0000313" key="18">
    <source>
        <dbReference type="Proteomes" id="UP000489600"/>
    </source>
</evidence>
<dbReference type="UniPathway" id="UPA00143"/>
<comment type="catalytic activity">
    <reaction evidence="1">
        <text>S-ubiquitinyl-[E2 ubiquitin-conjugating enzyme]-L-cysteine + [acceptor protein]-L-lysine = [E2 ubiquitin-conjugating enzyme]-L-cysteine + N(6)-ubiquitinyl-[acceptor protein]-L-lysine.</text>
        <dbReference type="EC" id="2.3.2.27"/>
    </reaction>
</comment>
<evidence type="ECO:0000256" key="11">
    <source>
        <dbReference type="ARBA" id="ARBA00022989"/>
    </source>
</evidence>
<evidence type="ECO:0000256" key="3">
    <source>
        <dbReference type="ARBA" id="ARBA00004906"/>
    </source>
</evidence>